<keyword evidence="13" id="KW-1185">Reference proteome</keyword>
<dbReference type="GO" id="GO:0005886">
    <property type="term" value="C:plasma membrane"/>
    <property type="evidence" value="ECO:0007669"/>
    <property type="project" value="TreeGrafter"/>
</dbReference>
<sequence length="655" mass="72854">MATVSVMPSRTTPIPSITTVATTFTRYLQYTPRDLADGNLVFKNAKVPEANLTASALNGTATPPPYFTGLHGVNIELDAKLVKLMWLTIFVAVGITFVLRLLELGNAYIRNAVCMTRTRREQTYYTLDHFPLWSWLKKNLIYAPLGKKRHNRELQLSSVINYGTIPGRIHFLLLFVYALSQLVYCVMLDWKTSDKGKLMAELRGRSGILATVNMLPLVVLAGRNNPCIALLRVSFDTYNLFHRWIGRICVLQSMVHVSAWMAAYIMAKGEDATIAVFVNNTFLQFGLIAAIAIFILALHSLSPIRHAFYETFLHLHQFLALAAFLGVYVHLCSKMLPAFPFILTVVVFWLIERLWRLGRILRLNYPRLGGKTSMTVEALPANACRVTYQLPRHITIRPGSHVYAYIPLISLWQSHPFSVAWTNIESGPPIAADMGSCSDSTDLEGQTSNKLVAATAPTTVSLIVCARSGMTKKLYEKACESNNNKLFLNGFIEGPYAGHDSMVSYGTVIMFAGGGGITHHLIQIRHLLLGAKAQTVATRKIVLVWSIRDVDAMEWVKPWMTEILAMEGRRDVLSIRVYASKPSVPINTSKAKPTMQIIEGRCDPGAVLDEIIPQRVGATMVSVCGPGALADSVRHHTRRFIGSAAITLNEESFTW</sequence>
<dbReference type="SUPFAM" id="SSF52343">
    <property type="entry name" value="Ferredoxin reductase-like, C-terminal NADP-linked domain"/>
    <property type="match status" value="1"/>
</dbReference>
<evidence type="ECO:0000256" key="7">
    <source>
        <dbReference type="ARBA" id="ARBA00023002"/>
    </source>
</evidence>
<dbReference type="GeneID" id="89971393"/>
<dbReference type="InterPro" id="IPR013112">
    <property type="entry name" value="FAD-bd_8"/>
</dbReference>
<keyword evidence="9 10" id="KW-0472">Membrane</keyword>
<dbReference type="Pfam" id="PF08030">
    <property type="entry name" value="NAD_binding_6"/>
    <property type="match status" value="1"/>
</dbReference>
<dbReference type="Gene3D" id="3.40.50.80">
    <property type="entry name" value="Nucleotide-binding domain of ferredoxin-NADP reductase (FNR) module"/>
    <property type="match status" value="1"/>
</dbReference>
<comment type="similarity">
    <text evidence="2">Belongs to the ferric reductase (FRE) family.</text>
</comment>
<dbReference type="InterPro" id="IPR013130">
    <property type="entry name" value="Fe3_Rdtase_TM_dom"/>
</dbReference>
<evidence type="ECO:0000256" key="4">
    <source>
        <dbReference type="ARBA" id="ARBA00022692"/>
    </source>
</evidence>
<feature type="transmembrane region" description="Helical" evidence="10">
    <location>
        <begin position="171"/>
        <end position="190"/>
    </location>
</feature>
<dbReference type="InterPro" id="IPR051410">
    <property type="entry name" value="Ferric/Cupric_Reductase"/>
</dbReference>
<evidence type="ECO:0000256" key="10">
    <source>
        <dbReference type="SAM" id="Phobius"/>
    </source>
</evidence>
<feature type="transmembrane region" description="Helical" evidence="10">
    <location>
        <begin position="84"/>
        <end position="102"/>
    </location>
</feature>
<feature type="domain" description="FAD-binding FR-type" evidence="11">
    <location>
        <begin position="353"/>
        <end position="502"/>
    </location>
</feature>
<evidence type="ECO:0000256" key="9">
    <source>
        <dbReference type="ARBA" id="ARBA00023136"/>
    </source>
</evidence>
<dbReference type="GO" id="GO:0006879">
    <property type="term" value="P:intracellular iron ion homeostasis"/>
    <property type="evidence" value="ECO:0007669"/>
    <property type="project" value="TreeGrafter"/>
</dbReference>
<dbReference type="GO" id="GO:0015677">
    <property type="term" value="P:copper ion import"/>
    <property type="evidence" value="ECO:0007669"/>
    <property type="project" value="TreeGrafter"/>
</dbReference>
<dbReference type="AlphaFoldDB" id="A0AAV9N894"/>
<evidence type="ECO:0000256" key="5">
    <source>
        <dbReference type="ARBA" id="ARBA00022982"/>
    </source>
</evidence>
<comment type="subcellular location">
    <subcellularLocation>
        <location evidence="1">Membrane</location>
        <topology evidence="1">Multi-pass membrane protein</topology>
    </subcellularLocation>
</comment>
<keyword evidence="6 10" id="KW-1133">Transmembrane helix</keyword>
<keyword evidence="8" id="KW-0406">Ion transport</keyword>
<comment type="caution">
    <text evidence="12">The sequence shown here is derived from an EMBL/GenBank/DDBJ whole genome shotgun (WGS) entry which is preliminary data.</text>
</comment>
<feature type="transmembrane region" description="Helical" evidence="10">
    <location>
        <begin position="313"/>
        <end position="331"/>
    </location>
</feature>
<evidence type="ECO:0000256" key="8">
    <source>
        <dbReference type="ARBA" id="ARBA00023065"/>
    </source>
</evidence>
<dbReference type="GO" id="GO:0000293">
    <property type="term" value="F:ferric-chelate reductase activity"/>
    <property type="evidence" value="ECO:0007669"/>
    <property type="project" value="UniProtKB-ARBA"/>
</dbReference>
<dbReference type="PANTHER" id="PTHR32361">
    <property type="entry name" value="FERRIC/CUPRIC REDUCTASE TRANSMEMBRANE COMPONENT"/>
    <property type="match status" value="1"/>
</dbReference>
<dbReference type="RefSeq" id="XP_064705774.1">
    <property type="nucleotide sequence ID" value="XM_064846794.1"/>
</dbReference>
<evidence type="ECO:0000313" key="12">
    <source>
        <dbReference type="EMBL" id="KAK5051547.1"/>
    </source>
</evidence>
<keyword evidence="7" id="KW-0560">Oxidoreductase</keyword>
<dbReference type="Proteomes" id="UP001358417">
    <property type="component" value="Unassembled WGS sequence"/>
</dbReference>
<dbReference type="InterPro" id="IPR039261">
    <property type="entry name" value="FNR_nucleotide-bd"/>
</dbReference>
<accession>A0AAV9N894</accession>
<dbReference type="SFLD" id="SFLDG01168">
    <property type="entry name" value="Ferric_reductase_subgroup_(FRE"/>
    <property type="match status" value="1"/>
</dbReference>
<dbReference type="CDD" id="cd06186">
    <property type="entry name" value="NOX_Duox_like_FAD_NADP"/>
    <property type="match status" value="1"/>
</dbReference>
<keyword evidence="4 10" id="KW-0812">Transmembrane</keyword>
<name>A0AAV9N894_9EURO</name>
<evidence type="ECO:0000259" key="11">
    <source>
        <dbReference type="PROSITE" id="PS51384"/>
    </source>
</evidence>
<keyword evidence="3" id="KW-0813">Transport</keyword>
<evidence type="ECO:0000313" key="13">
    <source>
        <dbReference type="Proteomes" id="UP001358417"/>
    </source>
</evidence>
<evidence type="ECO:0000256" key="1">
    <source>
        <dbReference type="ARBA" id="ARBA00004141"/>
    </source>
</evidence>
<feature type="transmembrane region" description="Helical" evidence="10">
    <location>
        <begin position="244"/>
        <end position="267"/>
    </location>
</feature>
<feature type="transmembrane region" description="Helical" evidence="10">
    <location>
        <begin position="282"/>
        <end position="301"/>
    </location>
</feature>
<evidence type="ECO:0000256" key="2">
    <source>
        <dbReference type="ARBA" id="ARBA00006278"/>
    </source>
</evidence>
<gene>
    <name evidence="12" type="ORF">LTR84_003199</name>
</gene>
<dbReference type="Pfam" id="PF08022">
    <property type="entry name" value="FAD_binding_8"/>
    <property type="match status" value="1"/>
</dbReference>
<dbReference type="EMBL" id="JAVRRD010000015">
    <property type="protein sequence ID" value="KAK5051547.1"/>
    <property type="molecule type" value="Genomic_DNA"/>
</dbReference>
<dbReference type="SFLD" id="SFLDS00052">
    <property type="entry name" value="Ferric_Reductase_Domain"/>
    <property type="match status" value="1"/>
</dbReference>
<dbReference type="InterPro" id="IPR017927">
    <property type="entry name" value="FAD-bd_FR_type"/>
</dbReference>
<dbReference type="PANTHER" id="PTHR32361:SF12">
    <property type="entry name" value="PUTATIVE (AFU_ORTHOLOGUE AFUA_1G14340)-RELATED"/>
    <property type="match status" value="1"/>
</dbReference>
<evidence type="ECO:0000256" key="3">
    <source>
        <dbReference type="ARBA" id="ARBA00022448"/>
    </source>
</evidence>
<proteinExistence type="inferred from homology"/>
<feature type="transmembrane region" description="Helical" evidence="10">
    <location>
        <begin position="337"/>
        <end position="355"/>
    </location>
</feature>
<dbReference type="Pfam" id="PF01794">
    <property type="entry name" value="Ferric_reduct"/>
    <property type="match status" value="1"/>
</dbReference>
<dbReference type="InterPro" id="IPR013121">
    <property type="entry name" value="Fe_red_NAD-bd_6"/>
</dbReference>
<reference evidence="12 13" key="1">
    <citation type="submission" date="2023-08" db="EMBL/GenBank/DDBJ databases">
        <title>Black Yeasts Isolated from many extreme environments.</title>
        <authorList>
            <person name="Coleine C."/>
            <person name="Stajich J.E."/>
            <person name="Selbmann L."/>
        </authorList>
    </citation>
    <scope>NUCLEOTIDE SEQUENCE [LARGE SCALE GENOMIC DNA]</scope>
    <source>
        <strain evidence="12 13">CCFEE 5792</strain>
    </source>
</reference>
<protein>
    <recommendedName>
        <fullName evidence="11">FAD-binding FR-type domain-containing protein</fullName>
    </recommendedName>
</protein>
<evidence type="ECO:0000256" key="6">
    <source>
        <dbReference type="ARBA" id="ARBA00022989"/>
    </source>
</evidence>
<keyword evidence="5" id="KW-0249">Electron transport</keyword>
<dbReference type="GO" id="GO:0006826">
    <property type="term" value="P:iron ion transport"/>
    <property type="evidence" value="ECO:0007669"/>
    <property type="project" value="TreeGrafter"/>
</dbReference>
<dbReference type="PROSITE" id="PS51384">
    <property type="entry name" value="FAD_FR"/>
    <property type="match status" value="1"/>
</dbReference>
<organism evidence="12 13">
    <name type="scientific">Exophiala bonariae</name>
    <dbReference type="NCBI Taxonomy" id="1690606"/>
    <lineage>
        <taxon>Eukaryota</taxon>
        <taxon>Fungi</taxon>
        <taxon>Dikarya</taxon>
        <taxon>Ascomycota</taxon>
        <taxon>Pezizomycotina</taxon>
        <taxon>Eurotiomycetes</taxon>
        <taxon>Chaetothyriomycetidae</taxon>
        <taxon>Chaetothyriales</taxon>
        <taxon>Herpotrichiellaceae</taxon>
        <taxon>Exophiala</taxon>
    </lineage>
</organism>